<feature type="compositionally biased region" description="Acidic residues" evidence="1">
    <location>
        <begin position="143"/>
        <end position="152"/>
    </location>
</feature>
<evidence type="ECO:0000313" key="3">
    <source>
        <dbReference type="Proteomes" id="UP000182063"/>
    </source>
</evidence>
<dbReference type="SUPFAM" id="SSF50249">
    <property type="entry name" value="Nucleic acid-binding proteins"/>
    <property type="match status" value="1"/>
</dbReference>
<dbReference type="InterPro" id="IPR012340">
    <property type="entry name" value="NA-bd_OB-fold"/>
</dbReference>
<keyword evidence="3" id="KW-1185">Reference proteome</keyword>
<feature type="region of interest" description="Disordered" evidence="1">
    <location>
        <begin position="138"/>
        <end position="177"/>
    </location>
</feature>
<evidence type="ECO:0000313" key="2">
    <source>
        <dbReference type="EMBL" id="API58497.1"/>
    </source>
</evidence>
<evidence type="ECO:0000256" key="1">
    <source>
        <dbReference type="SAM" id="MobiDB-lite"/>
    </source>
</evidence>
<dbReference type="KEGG" id="sphj:BSL82_03575"/>
<organism evidence="2 3">
    <name type="scientific">Tardibacter chloracetimidivorans</name>
    <dbReference type="NCBI Taxonomy" id="1921510"/>
    <lineage>
        <taxon>Bacteria</taxon>
        <taxon>Pseudomonadati</taxon>
        <taxon>Pseudomonadota</taxon>
        <taxon>Alphaproteobacteria</taxon>
        <taxon>Sphingomonadales</taxon>
        <taxon>Sphingomonadaceae</taxon>
        <taxon>Tardibacter</taxon>
    </lineage>
</organism>
<reference evidence="3" key="1">
    <citation type="submission" date="2016-11" db="EMBL/GenBank/DDBJ databases">
        <title>Complete Genome Sequence of alachlor-degrading Sphingomonas sp. strain JJ-A5.</title>
        <authorList>
            <person name="Lee H."/>
            <person name="Ka J.-O."/>
        </authorList>
    </citation>
    <scope>NUCLEOTIDE SEQUENCE [LARGE SCALE GENOMIC DNA]</scope>
    <source>
        <strain evidence="3">JJ-A5</strain>
    </source>
</reference>
<protein>
    <recommendedName>
        <fullName evidence="4">Single-stranded DNA-binding protein</fullName>
    </recommendedName>
</protein>
<dbReference type="AlphaFoldDB" id="A0A1L3ZS95"/>
<feature type="compositionally biased region" description="Low complexity" evidence="1">
    <location>
        <begin position="167"/>
        <end position="177"/>
    </location>
</feature>
<sequence>MKKTKLATPFGSARYPHISKPDSTGKYADNKYKTKLVFKIDDEDVNAMVKKIDAFAEEVHGKQWAKKHVPYVIDEDAGEIVLTAKTQYEPAVFDAKNQKIGKDVTIGGGSVLRLSGFLIEYDKGISFQLKQAQVKSVASASSDFDEVEDGYEYEGSGGFDEGDAEGGESSSGSALDL</sequence>
<proteinExistence type="predicted"/>
<gene>
    <name evidence="2" type="ORF">BSL82_03575</name>
</gene>
<accession>A0A1L3ZS95</accession>
<dbReference type="EMBL" id="CP018221">
    <property type="protein sequence ID" value="API58497.1"/>
    <property type="molecule type" value="Genomic_DNA"/>
</dbReference>
<evidence type="ECO:0008006" key="4">
    <source>
        <dbReference type="Google" id="ProtNLM"/>
    </source>
</evidence>
<dbReference type="RefSeq" id="WP_072596064.1">
    <property type="nucleotide sequence ID" value="NZ_CP018221.1"/>
</dbReference>
<dbReference type="Proteomes" id="UP000182063">
    <property type="component" value="Chromosome"/>
</dbReference>
<dbReference type="Gene3D" id="2.40.50.140">
    <property type="entry name" value="Nucleic acid-binding proteins"/>
    <property type="match status" value="1"/>
</dbReference>
<dbReference type="OrthoDB" id="7595559at2"/>
<name>A0A1L3ZS95_9SPHN</name>